<feature type="compositionally biased region" description="Low complexity" evidence="1">
    <location>
        <begin position="81"/>
        <end position="94"/>
    </location>
</feature>
<feature type="chain" id="PRO_5040157276" evidence="2">
    <location>
        <begin position="23"/>
        <end position="180"/>
    </location>
</feature>
<reference evidence="3" key="1">
    <citation type="journal article" date="2020" name="Microb. Genom.">
        <title>Genetic diversity of clinical and environmental Mucorales isolates obtained from an investigation of mucormycosis cases among solid organ transplant recipients.</title>
        <authorList>
            <person name="Nguyen M.H."/>
            <person name="Kaul D."/>
            <person name="Muto C."/>
            <person name="Cheng S.J."/>
            <person name="Richter R.A."/>
            <person name="Bruno V.M."/>
            <person name="Liu G."/>
            <person name="Beyhan S."/>
            <person name="Sundermann A.J."/>
            <person name="Mounaud S."/>
            <person name="Pasculle A.W."/>
            <person name="Nierman W.C."/>
            <person name="Driscoll E."/>
            <person name="Cumbie R."/>
            <person name="Clancy C.J."/>
            <person name="Dupont C.L."/>
        </authorList>
    </citation>
    <scope>NUCLEOTIDE SEQUENCE</scope>
    <source>
        <strain evidence="3">GL11</strain>
    </source>
</reference>
<protein>
    <submittedName>
        <fullName evidence="3">Uncharacterized protein</fullName>
    </submittedName>
</protein>
<feature type="compositionally biased region" description="Acidic residues" evidence="1">
    <location>
        <begin position="162"/>
        <end position="180"/>
    </location>
</feature>
<proteinExistence type="predicted"/>
<dbReference type="OrthoDB" id="2281791at2759"/>
<name>A0A9P6X3I0_RHIOR</name>
<dbReference type="Proteomes" id="UP000716291">
    <property type="component" value="Unassembled WGS sequence"/>
</dbReference>
<feature type="region of interest" description="Disordered" evidence="1">
    <location>
        <begin position="81"/>
        <end position="105"/>
    </location>
</feature>
<evidence type="ECO:0000313" key="3">
    <source>
        <dbReference type="EMBL" id="KAG1304141.1"/>
    </source>
</evidence>
<feature type="signal peptide" evidence="2">
    <location>
        <begin position="1"/>
        <end position="22"/>
    </location>
</feature>
<evidence type="ECO:0000256" key="2">
    <source>
        <dbReference type="SAM" id="SignalP"/>
    </source>
</evidence>
<comment type="caution">
    <text evidence="3">The sequence shown here is derived from an EMBL/GenBank/DDBJ whole genome shotgun (WGS) entry which is preliminary data.</text>
</comment>
<gene>
    <name evidence="3" type="ORF">G6F64_009460</name>
</gene>
<evidence type="ECO:0000256" key="1">
    <source>
        <dbReference type="SAM" id="MobiDB-lite"/>
    </source>
</evidence>
<keyword evidence="4" id="KW-1185">Reference proteome</keyword>
<dbReference type="EMBL" id="JAANQT010001728">
    <property type="protein sequence ID" value="KAG1304141.1"/>
    <property type="molecule type" value="Genomic_DNA"/>
</dbReference>
<feature type="compositionally biased region" description="Pro residues" evidence="1">
    <location>
        <begin position="129"/>
        <end position="158"/>
    </location>
</feature>
<organism evidence="3 4">
    <name type="scientific">Rhizopus oryzae</name>
    <name type="common">Mucormycosis agent</name>
    <name type="synonym">Rhizopus arrhizus var. delemar</name>
    <dbReference type="NCBI Taxonomy" id="64495"/>
    <lineage>
        <taxon>Eukaryota</taxon>
        <taxon>Fungi</taxon>
        <taxon>Fungi incertae sedis</taxon>
        <taxon>Mucoromycota</taxon>
        <taxon>Mucoromycotina</taxon>
        <taxon>Mucoromycetes</taxon>
        <taxon>Mucorales</taxon>
        <taxon>Mucorineae</taxon>
        <taxon>Rhizopodaceae</taxon>
        <taxon>Rhizopus</taxon>
    </lineage>
</organism>
<sequence>MHSNILITLSIIAISFQQLAEGKPIPVSRPPHEIIKRNICSQVEIDAGTCVVADTQTYDAGVAPSAAGYPNYQSTANNAATGYSTTSYPATSYSEPASTSKGKGSLIKIPTLPSLDLPGLPGLPGLPALQPPPQPAPAPAYYPPYPYYPPSPPPPSPPASKEDDEAGDDDDDDDSKEDEA</sequence>
<feature type="region of interest" description="Disordered" evidence="1">
    <location>
        <begin position="123"/>
        <end position="180"/>
    </location>
</feature>
<dbReference type="AlphaFoldDB" id="A0A9P6X3I0"/>
<accession>A0A9P6X3I0</accession>
<evidence type="ECO:0000313" key="4">
    <source>
        <dbReference type="Proteomes" id="UP000716291"/>
    </source>
</evidence>
<keyword evidence="2" id="KW-0732">Signal</keyword>